<dbReference type="Proteomes" id="UP000234681">
    <property type="component" value="Chromosome 12"/>
</dbReference>
<dbReference type="AlphaFoldDB" id="A6J0U7"/>
<reference evidence="1 2" key="1">
    <citation type="submission" date="2005-07" db="EMBL/GenBank/DDBJ databases">
        <authorList>
            <person name="Mural R.J."/>
            <person name="Li P.W."/>
            <person name="Adams M.D."/>
            <person name="Amanatides P.G."/>
            <person name="Baden-Tillson H."/>
            <person name="Barnstead M."/>
            <person name="Chin S.H."/>
            <person name="Dew I."/>
            <person name="Evans C.A."/>
            <person name="Ferriera S."/>
            <person name="Flanigan M."/>
            <person name="Fosler C."/>
            <person name="Glodek A."/>
            <person name="Gu Z."/>
            <person name="Holt R.A."/>
            <person name="Jennings D."/>
            <person name="Kraft C.L."/>
            <person name="Lu F."/>
            <person name="Nguyen T."/>
            <person name="Nusskern D.R."/>
            <person name="Pfannkoch C.M."/>
            <person name="Sitter C."/>
            <person name="Sutton G.G."/>
            <person name="Venter J.C."/>
            <person name="Wang Z."/>
            <person name="Woodage T."/>
            <person name="Zheng X.H."/>
            <person name="Zhong F."/>
        </authorList>
    </citation>
    <scope>NUCLEOTIDE SEQUENCE [LARGE SCALE GENOMIC DNA]</scope>
    <source>
        <strain>BN</strain>
        <strain evidence="2">Sprague-Dawley</strain>
    </source>
</reference>
<evidence type="ECO:0000313" key="1">
    <source>
        <dbReference type="EMBL" id="EDM13536.1"/>
    </source>
</evidence>
<protein>
    <submittedName>
        <fullName evidence="1">RCG21827, isoform CRA_b</fullName>
    </submittedName>
</protein>
<gene>
    <name evidence="1" type="ORF">rCG_21827</name>
</gene>
<dbReference type="EMBL" id="CH473973">
    <property type="protein sequence ID" value="EDM13536.1"/>
    <property type="molecule type" value="Genomic_DNA"/>
</dbReference>
<accession>A6J0U7</accession>
<sequence length="48" mass="5588">MEMTLKALFPRPLDNRCPGSLDVCFLLGFYVQPTYWPDAHQKPFCVLK</sequence>
<organism evidence="1 2">
    <name type="scientific">Rattus norvegicus</name>
    <name type="common">Rat</name>
    <dbReference type="NCBI Taxonomy" id="10116"/>
    <lineage>
        <taxon>Eukaryota</taxon>
        <taxon>Metazoa</taxon>
        <taxon>Chordata</taxon>
        <taxon>Craniata</taxon>
        <taxon>Vertebrata</taxon>
        <taxon>Euteleostomi</taxon>
        <taxon>Mammalia</taxon>
        <taxon>Eutheria</taxon>
        <taxon>Euarchontoglires</taxon>
        <taxon>Glires</taxon>
        <taxon>Rodentia</taxon>
        <taxon>Myomorpha</taxon>
        <taxon>Muroidea</taxon>
        <taxon>Muridae</taxon>
        <taxon>Murinae</taxon>
        <taxon>Rattus</taxon>
    </lineage>
</organism>
<evidence type="ECO:0000313" key="2">
    <source>
        <dbReference type="Proteomes" id="UP000234681"/>
    </source>
</evidence>
<proteinExistence type="predicted"/>
<name>A6J0U7_RAT</name>